<comment type="caution">
    <text evidence="9">The sequence shown here is derived from an EMBL/GenBank/DDBJ whole genome shotgun (WGS) entry which is preliminary data.</text>
</comment>
<keyword evidence="10" id="KW-1185">Reference proteome</keyword>
<keyword evidence="3" id="KW-0813">Transport</keyword>
<dbReference type="Proteomes" id="UP000539350">
    <property type="component" value="Unassembled WGS sequence"/>
</dbReference>
<dbReference type="EMBL" id="JACFXU010000013">
    <property type="protein sequence ID" value="MBA6412517.1"/>
    <property type="molecule type" value="Genomic_DNA"/>
</dbReference>
<evidence type="ECO:0000256" key="8">
    <source>
        <dbReference type="RuleBase" id="RU363041"/>
    </source>
</evidence>
<organism evidence="9 10">
    <name type="scientific">Sediminihaliea albiluteola</name>
    <dbReference type="NCBI Taxonomy" id="2758564"/>
    <lineage>
        <taxon>Bacteria</taxon>
        <taxon>Pseudomonadati</taxon>
        <taxon>Pseudomonadota</taxon>
        <taxon>Gammaproteobacteria</taxon>
        <taxon>Cellvibrionales</taxon>
        <taxon>Halieaceae</taxon>
        <taxon>Sediminihaliea</taxon>
    </lineage>
</organism>
<feature type="transmembrane region" description="Helical" evidence="8">
    <location>
        <begin position="7"/>
        <end position="34"/>
    </location>
</feature>
<reference evidence="9 10" key="1">
    <citation type="submission" date="2020-07" db="EMBL/GenBank/DDBJ databases">
        <title>Halieaceae bacterium, F7430, whole genome shotgun sequencing project.</title>
        <authorList>
            <person name="Jiang S."/>
            <person name="Liu Z.W."/>
            <person name="Du Z.J."/>
        </authorList>
    </citation>
    <scope>NUCLEOTIDE SEQUENCE [LARGE SCALE GENOMIC DNA]</scope>
    <source>
        <strain evidence="9 10">F7430</strain>
    </source>
</reference>
<dbReference type="Pfam" id="PF01925">
    <property type="entry name" value="TauE"/>
    <property type="match status" value="1"/>
</dbReference>
<keyword evidence="6 8" id="KW-1133">Transmembrane helix</keyword>
<evidence type="ECO:0000256" key="4">
    <source>
        <dbReference type="ARBA" id="ARBA00022475"/>
    </source>
</evidence>
<comment type="subcellular location">
    <subcellularLocation>
        <location evidence="1 8">Cell membrane</location>
        <topology evidence="1 8">Multi-pass membrane protein</topology>
    </subcellularLocation>
</comment>
<evidence type="ECO:0000256" key="6">
    <source>
        <dbReference type="ARBA" id="ARBA00022989"/>
    </source>
</evidence>
<evidence type="ECO:0000256" key="3">
    <source>
        <dbReference type="ARBA" id="ARBA00022448"/>
    </source>
</evidence>
<name>A0A7W2TV58_9GAMM</name>
<feature type="transmembrane region" description="Helical" evidence="8">
    <location>
        <begin position="225"/>
        <end position="243"/>
    </location>
</feature>
<evidence type="ECO:0000256" key="7">
    <source>
        <dbReference type="ARBA" id="ARBA00023136"/>
    </source>
</evidence>
<feature type="transmembrane region" description="Helical" evidence="8">
    <location>
        <begin position="196"/>
        <end position="213"/>
    </location>
</feature>
<keyword evidence="5 8" id="KW-0812">Transmembrane</keyword>
<evidence type="ECO:0000256" key="5">
    <source>
        <dbReference type="ARBA" id="ARBA00022692"/>
    </source>
</evidence>
<keyword evidence="7 8" id="KW-0472">Membrane</keyword>
<dbReference type="InterPro" id="IPR052017">
    <property type="entry name" value="TSUP"/>
</dbReference>
<feature type="transmembrane region" description="Helical" evidence="8">
    <location>
        <begin position="98"/>
        <end position="117"/>
    </location>
</feature>
<comment type="similarity">
    <text evidence="2 8">Belongs to the 4-toluene sulfonate uptake permease (TSUP) (TC 2.A.102) family.</text>
</comment>
<protein>
    <recommendedName>
        <fullName evidence="8">Probable membrane transporter protein</fullName>
    </recommendedName>
</protein>
<feature type="transmembrane region" description="Helical" evidence="8">
    <location>
        <begin position="162"/>
        <end position="184"/>
    </location>
</feature>
<sequence length="254" mass="26959">MLSEALFYLVSIPAVVLFGIAKGGFGGAIAMVSVPLMALVMSPTQAAAILLPILVLMDVLVVRSYWGLFDARALRILLPAAVLGVSLGYFSAEAMSVAYMRILIGLVAVIFGAHYLVTQSSQSAQPHSLAKGSFFGALAGFTSFSIHAGGPPLTVYLLPRGLTPLMFAGTAGVFFAVVNAIKLIPYSLLGQFSSENLLYSLILAPFAPIGVWLGRFLVERTEPKLYYGIISFFLALVGCRLLWQGAAEVYLGAS</sequence>
<dbReference type="AlphaFoldDB" id="A0A7W2TV58"/>
<evidence type="ECO:0000256" key="2">
    <source>
        <dbReference type="ARBA" id="ARBA00009142"/>
    </source>
</evidence>
<evidence type="ECO:0000256" key="1">
    <source>
        <dbReference type="ARBA" id="ARBA00004651"/>
    </source>
</evidence>
<dbReference type="PANTHER" id="PTHR30269">
    <property type="entry name" value="TRANSMEMBRANE PROTEIN YFCA"/>
    <property type="match status" value="1"/>
</dbReference>
<evidence type="ECO:0000313" key="9">
    <source>
        <dbReference type="EMBL" id="MBA6412517.1"/>
    </source>
</evidence>
<dbReference type="GO" id="GO:0005886">
    <property type="term" value="C:plasma membrane"/>
    <property type="evidence" value="ECO:0007669"/>
    <property type="project" value="UniProtKB-SubCell"/>
</dbReference>
<proteinExistence type="inferred from homology"/>
<feature type="transmembrane region" description="Helical" evidence="8">
    <location>
        <begin position="129"/>
        <end position="150"/>
    </location>
</feature>
<feature type="transmembrane region" description="Helical" evidence="8">
    <location>
        <begin position="73"/>
        <end position="92"/>
    </location>
</feature>
<keyword evidence="4 8" id="KW-1003">Cell membrane</keyword>
<dbReference type="PANTHER" id="PTHR30269:SF37">
    <property type="entry name" value="MEMBRANE TRANSPORTER PROTEIN"/>
    <property type="match status" value="1"/>
</dbReference>
<gene>
    <name evidence="9" type="ORF">H2508_05275</name>
</gene>
<dbReference type="InterPro" id="IPR002781">
    <property type="entry name" value="TM_pro_TauE-like"/>
</dbReference>
<accession>A0A7W2TV58</accession>
<evidence type="ECO:0000313" key="10">
    <source>
        <dbReference type="Proteomes" id="UP000539350"/>
    </source>
</evidence>